<sequence>LRFGLLPLLPRQKTGLRIWRSYFKFWGFPDNFKTRLAAFKLEGDALSRWKAHLRTQVGGDAFIDTCTWVAFREIFYNRLRLPPVTSSYCMRAGIRISGIEMVIGFRTGDRVNRRSGVVMTRVSMCIGVVRTRVLSIGVVRIEVMIQNDRIFEVRIKGLLVGMGMTARVK</sequence>
<dbReference type="AlphaFoldDB" id="A0A699T4Y3"/>
<name>A0A699T4Y3_TANCI</name>
<accession>A0A699T4Y3</accession>
<feature type="non-terminal residue" evidence="1">
    <location>
        <position position="169"/>
    </location>
</feature>
<organism evidence="1">
    <name type="scientific">Tanacetum cinerariifolium</name>
    <name type="common">Dalmatian daisy</name>
    <name type="synonym">Chrysanthemum cinerariifolium</name>
    <dbReference type="NCBI Taxonomy" id="118510"/>
    <lineage>
        <taxon>Eukaryota</taxon>
        <taxon>Viridiplantae</taxon>
        <taxon>Streptophyta</taxon>
        <taxon>Embryophyta</taxon>
        <taxon>Tracheophyta</taxon>
        <taxon>Spermatophyta</taxon>
        <taxon>Magnoliopsida</taxon>
        <taxon>eudicotyledons</taxon>
        <taxon>Gunneridae</taxon>
        <taxon>Pentapetalae</taxon>
        <taxon>asterids</taxon>
        <taxon>campanulids</taxon>
        <taxon>Asterales</taxon>
        <taxon>Asteraceae</taxon>
        <taxon>Asteroideae</taxon>
        <taxon>Anthemideae</taxon>
        <taxon>Anthemidinae</taxon>
        <taxon>Tanacetum</taxon>
    </lineage>
</organism>
<proteinExistence type="predicted"/>
<dbReference type="EMBL" id="BKCJ011212383">
    <property type="protein sequence ID" value="GFD04523.1"/>
    <property type="molecule type" value="Genomic_DNA"/>
</dbReference>
<protein>
    <submittedName>
        <fullName evidence="1">Zinc finger, CCHC-type, retrotransposon Gag domain protein</fullName>
    </submittedName>
</protein>
<reference evidence="1" key="1">
    <citation type="journal article" date="2019" name="Sci. Rep.">
        <title>Draft genome of Tanacetum cinerariifolium, the natural source of mosquito coil.</title>
        <authorList>
            <person name="Yamashiro T."/>
            <person name="Shiraishi A."/>
            <person name="Satake H."/>
            <person name="Nakayama K."/>
        </authorList>
    </citation>
    <scope>NUCLEOTIDE SEQUENCE</scope>
</reference>
<feature type="non-terminal residue" evidence="1">
    <location>
        <position position="1"/>
    </location>
</feature>
<gene>
    <name evidence="1" type="ORF">Tci_876492</name>
</gene>
<evidence type="ECO:0000313" key="1">
    <source>
        <dbReference type="EMBL" id="GFD04523.1"/>
    </source>
</evidence>
<comment type="caution">
    <text evidence="1">The sequence shown here is derived from an EMBL/GenBank/DDBJ whole genome shotgun (WGS) entry which is preliminary data.</text>
</comment>